<dbReference type="Proteomes" id="UP000298517">
    <property type="component" value="Unassembled WGS sequence"/>
</dbReference>
<comment type="caution">
    <text evidence="1">The sequence shown here is derived from an EMBL/GenBank/DDBJ whole genome shotgun (WGS) entry which is preliminary data.</text>
</comment>
<organism evidence="1 2">
    <name type="scientific">Gramella jeungdoensis</name>
    <dbReference type="NCBI Taxonomy" id="708091"/>
    <lineage>
        <taxon>Bacteria</taxon>
        <taxon>Pseudomonadati</taxon>
        <taxon>Bacteroidota</taxon>
        <taxon>Flavobacteriia</taxon>
        <taxon>Flavobacteriales</taxon>
        <taxon>Flavobacteriaceae</taxon>
        <taxon>Christiangramia</taxon>
    </lineage>
</organism>
<evidence type="ECO:0000313" key="1">
    <source>
        <dbReference type="EMBL" id="TEW76636.1"/>
    </source>
</evidence>
<reference evidence="1 2" key="1">
    <citation type="journal article" date="2011" name="J. Microbiol.">
        <title>Gramella jeungdoensis sp. nov., isolated from a solar saltern in Korea.</title>
        <authorList>
            <person name="Joung Y."/>
            <person name="Kim H."/>
            <person name="Jang T."/>
            <person name="Ahn T.S."/>
            <person name="Joh K."/>
        </authorList>
    </citation>
    <scope>NUCLEOTIDE SEQUENCE [LARGE SCALE GENOMIC DNA]</scope>
    <source>
        <strain evidence="1 2">KCTC 23123</strain>
    </source>
</reference>
<sequence>MEFFRIIRVKTTEKRIQDKLTIANLESISNELFVIGNQNTTEAEIGSVWGEFTLTRSLIRGGIRLALEECPNALAWTITTGIKPDPEVIVIHLTINRKEQTADFIQEIEAFLDDQSSCLQQYFKATT</sequence>
<name>A0A4Y8AVR6_9FLAO</name>
<evidence type="ECO:0000313" key="2">
    <source>
        <dbReference type="Proteomes" id="UP000298517"/>
    </source>
</evidence>
<dbReference type="AlphaFoldDB" id="A0A4Y8AVR6"/>
<dbReference type="OrthoDB" id="1443063at2"/>
<proteinExistence type="predicted"/>
<accession>A0A4Y8AVR6</accession>
<gene>
    <name evidence="1" type="ORF">E2488_01960</name>
</gene>
<dbReference type="RefSeq" id="WP_134246647.1">
    <property type="nucleotide sequence ID" value="NZ_SNQI01000001.1"/>
</dbReference>
<dbReference type="EMBL" id="SNQI01000001">
    <property type="protein sequence ID" value="TEW76636.1"/>
    <property type="molecule type" value="Genomic_DNA"/>
</dbReference>
<keyword evidence="2" id="KW-1185">Reference proteome</keyword>
<protein>
    <submittedName>
        <fullName evidence="1">Uncharacterized protein</fullName>
    </submittedName>
</protein>